<accession>A0A1X7NKI1</accession>
<evidence type="ECO:0000256" key="14">
    <source>
        <dbReference type="PIRSR" id="PIRSR001461-3"/>
    </source>
</evidence>
<proteinExistence type="inferred from homology"/>
<dbReference type="NCBIfam" id="TIGR01163">
    <property type="entry name" value="rpe"/>
    <property type="match status" value="1"/>
</dbReference>
<evidence type="ECO:0000256" key="8">
    <source>
        <dbReference type="ARBA" id="ARBA00022723"/>
    </source>
</evidence>
<dbReference type="GO" id="GO:0005737">
    <property type="term" value="C:cytoplasm"/>
    <property type="evidence" value="ECO:0007669"/>
    <property type="project" value="UniProtKB-ARBA"/>
</dbReference>
<evidence type="ECO:0000256" key="13">
    <source>
        <dbReference type="PIRSR" id="PIRSR001461-2"/>
    </source>
</evidence>
<comment type="cofactor">
    <cofactor evidence="2">
        <name>Mn(2+)</name>
        <dbReference type="ChEBI" id="CHEBI:29035"/>
    </cofactor>
</comment>
<comment type="cofactor">
    <cofactor evidence="5">
        <name>Fe(2+)</name>
        <dbReference type="ChEBI" id="CHEBI:29033"/>
    </cofactor>
</comment>
<dbReference type="GO" id="GO:0006098">
    <property type="term" value="P:pentose-phosphate shunt"/>
    <property type="evidence" value="ECO:0007669"/>
    <property type="project" value="UniProtKB-UniRule"/>
</dbReference>
<gene>
    <name evidence="10" type="primary">rpe</name>
    <name evidence="15" type="ORF">SAMN04488700_2086</name>
</gene>
<evidence type="ECO:0000256" key="12">
    <source>
        <dbReference type="PIRSR" id="PIRSR001461-1"/>
    </source>
</evidence>
<feature type="binding site" evidence="10 13">
    <location>
        <position position="175"/>
    </location>
    <ligand>
        <name>a divalent metal cation</name>
        <dbReference type="ChEBI" id="CHEBI:60240"/>
    </ligand>
</feature>
<feature type="active site" description="Proton acceptor" evidence="10 12">
    <location>
        <position position="35"/>
    </location>
</feature>
<evidence type="ECO:0000256" key="6">
    <source>
        <dbReference type="ARBA" id="ARBA00009541"/>
    </source>
</evidence>
<comment type="similarity">
    <text evidence="6 10 11">Belongs to the ribulose-phosphate 3-epimerase family.</text>
</comment>
<keyword evidence="8 10" id="KW-0479">Metal-binding</keyword>
<dbReference type="STRING" id="1073423.SAMN04488700_2086"/>
<feature type="binding site" evidence="10">
    <location>
        <begin position="175"/>
        <end position="177"/>
    </location>
    <ligand>
        <name>substrate</name>
    </ligand>
</feature>
<dbReference type="NCBIfam" id="NF004076">
    <property type="entry name" value="PRK05581.1-4"/>
    <property type="match status" value="1"/>
</dbReference>
<evidence type="ECO:0000256" key="4">
    <source>
        <dbReference type="ARBA" id="ARBA00001947"/>
    </source>
</evidence>
<evidence type="ECO:0000256" key="2">
    <source>
        <dbReference type="ARBA" id="ARBA00001936"/>
    </source>
</evidence>
<dbReference type="PROSITE" id="PS01086">
    <property type="entry name" value="RIBUL_P_3_EPIMER_2"/>
    <property type="match status" value="1"/>
</dbReference>
<feature type="binding site" evidence="14">
    <location>
        <position position="177"/>
    </location>
    <ligand>
        <name>substrate</name>
    </ligand>
</feature>
<dbReference type="PANTHER" id="PTHR11749">
    <property type="entry name" value="RIBULOSE-5-PHOSPHATE-3-EPIMERASE"/>
    <property type="match status" value="1"/>
</dbReference>
<dbReference type="FunFam" id="3.20.20.70:FF:000004">
    <property type="entry name" value="Ribulose-phosphate 3-epimerase"/>
    <property type="match status" value="1"/>
</dbReference>
<dbReference type="InterPro" id="IPR011060">
    <property type="entry name" value="RibuloseP-bd_barrel"/>
</dbReference>
<evidence type="ECO:0000256" key="10">
    <source>
        <dbReference type="HAMAP-Rule" id="MF_02227"/>
    </source>
</evidence>
<reference evidence="15 16" key="1">
    <citation type="submission" date="2017-04" db="EMBL/GenBank/DDBJ databases">
        <authorList>
            <person name="Afonso C.L."/>
            <person name="Miller P.J."/>
            <person name="Scott M.A."/>
            <person name="Spackman E."/>
            <person name="Goraichik I."/>
            <person name="Dimitrov K.M."/>
            <person name="Suarez D.L."/>
            <person name="Swayne D.E."/>
        </authorList>
    </citation>
    <scope>NUCLEOTIDE SEQUENCE [LARGE SCALE GENOMIC DNA]</scope>
    <source>
        <strain evidence="15 16">LMG26642</strain>
    </source>
</reference>
<dbReference type="CDD" id="cd00429">
    <property type="entry name" value="RPE"/>
    <property type="match status" value="1"/>
</dbReference>
<comment type="function">
    <text evidence="10">Catalyzes the reversible epimerization of D-ribulose 5-phosphate to D-xylulose 5-phosphate.</text>
</comment>
<evidence type="ECO:0000256" key="7">
    <source>
        <dbReference type="ARBA" id="ARBA00013188"/>
    </source>
</evidence>
<feature type="binding site" evidence="10 14">
    <location>
        <begin position="142"/>
        <end position="145"/>
    </location>
    <ligand>
        <name>substrate</name>
    </ligand>
</feature>
<evidence type="ECO:0000256" key="1">
    <source>
        <dbReference type="ARBA" id="ARBA00001782"/>
    </source>
</evidence>
<dbReference type="Pfam" id="PF00834">
    <property type="entry name" value="Ribul_P_3_epim"/>
    <property type="match status" value="1"/>
</dbReference>
<keyword evidence="16" id="KW-1185">Reference proteome</keyword>
<evidence type="ECO:0000256" key="5">
    <source>
        <dbReference type="ARBA" id="ARBA00001954"/>
    </source>
</evidence>
<dbReference type="HAMAP" id="MF_02227">
    <property type="entry name" value="RPE"/>
    <property type="match status" value="1"/>
</dbReference>
<dbReference type="GO" id="GO:0019323">
    <property type="term" value="P:pentose catabolic process"/>
    <property type="evidence" value="ECO:0007669"/>
    <property type="project" value="UniProtKB-UniRule"/>
</dbReference>
<feature type="binding site" evidence="10 13">
    <location>
        <position position="35"/>
    </location>
    <ligand>
        <name>a divalent metal cation</name>
        <dbReference type="ChEBI" id="CHEBI:60240"/>
    </ligand>
</feature>
<feature type="binding site" evidence="10 13">
    <location>
        <position position="33"/>
    </location>
    <ligand>
        <name>a divalent metal cation</name>
        <dbReference type="ChEBI" id="CHEBI:60240"/>
    </ligand>
</feature>
<evidence type="ECO:0000313" key="15">
    <source>
        <dbReference type="EMBL" id="SMH37953.1"/>
    </source>
</evidence>
<comment type="cofactor">
    <cofactor evidence="4">
        <name>Zn(2+)</name>
        <dbReference type="ChEBI" id="CHEBI:29105"/>
    </cofactor>
</comment>
<keyword evidence="13" id="KW-0862">Zinc</keyword>
<dbReference type="PIRSF" id="PIRSF001461">
    <property type="entry name" value="RPE"/>
    <property type="match status" value="1"/>
</dbReference>
<dbReference type="EMBL" id="FXBJ01000002">
    <property type="protein sequence ID" value="SMH37953.1"/>
    <property type="molecule type" value="Genomic_DNA"/>
</dbReference>
<organism evidence="15 16">
    <name type="scientific">Carnobacterium iners</name>
    <dbReference type="NCBI Taxonomy" id="1073423"/>
    <lineage>
        <taxon>Bacteria</taxon>
        <taxon>Bacillati</taxon>
        <taxon>Bacillota</taxon>
        <taxon>Bacilli</taxon>
        <taxon>Lactobacillales</taxon>
        <taxon>Carnobacteriaceae</taxon>
        <taxon>Carnobacterium</taxon>
    </lineage>
</organism>
<name>A0A1X7NKI1_9LACT</name>
<comment type="cofactor">
    <cofactor evidence="10 13">
        <name>a divalent metal cation</name>
        <dbReference type="ChEBI" id="CHEBI:60240"/>
    </cofactor>
    <text evidence="10 13">Binds 1 divalent metal cation per subunit.</text>
</comment>
<dbReference type="EC" id="5.1.3.1" evidence="7 10"/>
<dbReference type="PROSITE" id="PS01085">
    <property type="entry name" value="RIBUL_P_3_EPIMER_1"/>
    <property type="match status" value="1"/>
</dbReference>
<dbReference type="InterPro" id="IPR026019">
    <property type="entry name" value="Ribul_P_3_epim"/>
</dbReference>
<evidence type="ECO:0000256" key="3">
    <source>
        <dbReference type="ARBA" id="ARBA00001941"/>
    </source>
</evidence>
<keyword evidence="10 11" id="KW-0119">Carbohydrate metabolism</keyword>
<dbReference type="Gene3D" id="3.20.20.70">
    <property type="entry name" value="Aldolase class I"/>
    <property type="match status" value="1"/>
</dbReference>
<dbReference type="GO" id="GO:0046872">
    <property type="term" value="F:metal ion binding"/>
    <property type="evidence" value="ECO:0007669"/>
    <property type="project" value="UniProtKB-UniRule"/>
</dbReference>
<evidence type="ECO:0000256" key="11">
    <source>
        <dbReference type="PIRNR" id="PIRNR001461"/>
    </source>
</evidence>
<keyword evidence="9 10" id="KW-0413">Isomerase</keyword>
<dbReference type="AlphaFoldDB" id="A0A1X7NKI1"/>
<comment type="cofactor">
    <cofactor evidence="3">
        <name>Co(2+)</name>
        <dbReference type="ChEBI" id="CHEBI:48828"/>
    </cofactor>
</comment>
<comment type="catalytic activity">
    <reaction evidence="1 10 11">
        <text>D-ribulose 5-phosphate = D-xylulose 5-phosphate</text>
        <dbReference type="Rhea" id="RHEA:13677"/>
        <dbReference type="ChEBI" id="CHEBI:57737"/>
        <dbReference type="ChEBI" id="CHEBI:58121"/>
        <dbReference type="EC" id="5.1.3.1"/>
    </reaction>
</comment>
<dbReference type="SUPFAM" id="SSF51366">
    <property type="entry name" value="Ribulose-phoshate binding barrel"/>
    <property type="match status" value="1"/>
</dbReference>
<dbReference type="Proteomes" id="UP000193435">
    <property type="component" value="Unassembled WGS sequence"/>
</dbReference>
<evidence type="ECO:0000313" key="16">
    <source>
        <dbReference type="Proteomes" id="UP000193435"/>
    </source>
</evidence>
<feature type="binding site" evidence="10 14">
    <location>
        <begin position="197"/>
        <end position="198"/>
    </location>
    <ligand>
        <name>substrate</name>
    </ligand>
</feature>
<feature type="active site" description="Proton donor" evidence="10 12">
    <location>
        <position position="175"/>
    </location>
</feature>
<feature type="binding site" evidence="10 14">
    <location>
        <position position="66"/>
    </location>
    <ligand>
        <name>substrate</name>
    </ligand>
</feature>
<feature type="binding site" evidence="10 14">
    <location>
        <position position="8"/>
    </location>
    <ligand>
        <name>substrate</name>
    </ligand>
</feature>
<keyword evidence="13" id="KW-0170">Cobalt</keyword>
<feature type="binding site" evidence="10 13">
    <location>
        <position position="66"/>
    </location>
    <ligand>
        <name>a divalent metal cation</name>
        <dbReference type="ChEBI" id="CHEBI:60240"/>
    </ligand>
</feature>
<comment type="pathway">
    <text evidence="10">Carbohydrate degradation.</text>
</comment>
<dbReference type="GO" id="GO:0004750">
    <property type="term" value="F:D-ribulose-phosphate 3-epimerase activity"/>
    <property type="evidence" value="ECO:0007669"/>
    <property type="project" value="UniProtKB-UniRule"/>
</dbReference>
<dbReference type="InterPro" id="IPR000056">
    <property type="entry name" value="Ribul_P_3_epim-like"/>
</dbReference>
<evidence type="ECO:0000256" key="9">
    <source>
        <dbReference type="ARBA" id="ARBA00023235"/>
    </source>
</evidence>
<protein>
    <recommendedName>
        <fullName evidence="7 10">Ribulose-phosphate 3-epimerase</fullName>
        <ecNumber evidence="7 10">5.1.3.1</ecNumber>
    </recommendedName>
</protein>
<keyword evidence="13" id="KW-0464">Manganese</keyword>
<dbReference type="InterPro" id="IPR013785">
    <property type="entry name" value="Aldolase_TIM"/>
</dbReference>
<sequence length="221" mass="24124">MYMKISPSILSADFANLERDIRLVEEGGADYIHVDVMDGHFVPNLTFGANIVSAIRPITKLPLDCHLMIENPENFIEDFAKAGADIITVHVESTPHIHRAIQLIKNQGVKAGVVINPGTAVESIMPILSEVDMVLVMTVNPGFGGQSFIKETVSKIASLYRLKKDKGYHFEIEVDGGISPETAKICKDAGANVFVAGSYIYGAKNPVERLMTLKDAVRRDG</sequence>